<feature type="transmembrane region" description="Helical" evidence="1">
    <location>
        <begin position="95"/>
        <end position="117"/>
    </location>
</feature>
<feature type="transmembrane region" description="Helical" evidence="1">
    <location>
        <begin position="68"/>
        <end position="89"/>
    </location>
</feature>
<dbReference type="GeneID" id="78176509"/>
<dbReference type="OrthoDB" id="307768at2"/>
<dbReference type="InterPro" id="IPR026268">
    <property type="entry name" value="RseC"/>
</dbReference>
<keyword evidence="1" id="KW-0812">Transmembrane</keyword>
<dbReference type="PANTHER" id="PTHR35867:SF1">
    <property type="entry name" value="PROTEIN RSEC"/>
    <property type="match status" value="1"/>
</dbReference>
<evidence type="ECO:0000256" key="1">
    <source>
        <dbReference type="SAM" id="Phobius"/>
    </source>
</evidence>
<evidence type="ECO:0000313" key="3">
    <source>
        <dbReference type="Proteomes" id="UP000183975"/>
    </source>
</evidence>
<dbReference type="InterPro" id="IPR007359">
    <property type="entry name" value="SigmaE_reg_RseC_MucC"/>
</dbReference>
<organism evidence="2 3">
    <name type="scientific">Anaerotignum lactatifermentans DSM 14214</name>
    <dbReference type="NCBI Taxonomy" id="1121323"/>
    <lineage>
        <taxon>Bacteria</taxon>
        <taxon>Bacillati</taxon>
        <taxon>Bacillota</taxon>
        <taxon>Clostridia</taxon>
        <taxon>Lachnospirales</taxon>
        <taxon>Anaerotignaceae</taxon>
        <taxon>Anaerotignum</taxon>
    </lineage>
</organism>
<dbReference type="PIRSF" id="PIRSF004923">
    <property type="entry name" value="RseC"/>
    <property type="match status" value="1"/>
</dbReference>
<keyword evidence="1" id="KW-1133">Transmembrane helix</keyword>
<dbReference type="EMBL" id="FRAH01000025">
    <property type="protein sequence ID" value="SHK39191.1"/>
    <property type="molecule type" value="Genomic_DNA"/>
</dbReference>
<dbReference type="Pfam" id="PF04246">
    <property type="entry name" value="RseC_MucC"/>
    <property type="match status" value="1"/>
</dbReference>
<proteinExistence type="predicted"/>
<sequence length="148" mass="16274">MKGLVTETKGRFVTVHIVRKEACGECRACLSGMMENDMDIEAQNLCEAEVGDWVELELQDNAFMHAILIMYGIPLVGLVLGLVLGYFVVAPLVPIINEGLTSFIVGAIFTAVCYLWIHSQNHRWESGKYRPLATKLVAEDEVEGACGA</sequence>
<name>A0A1M6S3D6_9FIRM</name>
<dbReference type="Proteomes" id="UP000183975">
    <property type="component" value="Unassembled WGS sequence"/>
</dbReference>
<dbReference type="RefSeq" id="WP_072850809.1">
    <property type="nucleotide sequence ID" value="NZ_FRAH01000025.1"/>
</dbReference>
<gene>
    <name evidence="2" type="ORF">SAMN02745138_01650</name>
</gene>
<evidence type="ECO:0000313" key="2">
    <source>
        <dbReference type="EMBL" id="SHK39191.1"/>
    </source>
</evidence>
<reference evidence="2 3" key="1">
    <citation type="submission" date="2016-11" db="EMBL/GenBank/DDBJ databases">
        <authorList>
            <person name="Jaros S."/>
            <person name="Januszkiewicz K."/>
            <person name="Wedrychowicz H."/>
        </authorList>
    </citation>
    <scope>NUCLEOTIDE SEQUENCE [LARGE SCALE GENOMIC DNA]</scope>
    <source>
        <strain evidence="2 3">DSM 14214</strain>
    </source>
</reference>
<dbReference type="AlphaFoldDB" id="A0A1M6S3D6"/>
<dbReference type="PANTHER" id="PTHR35867">
    <property type="entry name" value="PROTEIN RSEC"/>
    <property type="match status" value="1"/>
</dbReference>
<keyword evidence="1" id="KW-0472">Membrane</keyword>
<keyword evidence="3" id="KW-1185">Reference proteome</keyword>
<protein>
    <submittedName>
        <fullName evidence="2">Positive regulator of sigma(E), RseC/MucC</fullName>
    </submittedName>
</protein>
<accession>A0A1M6S3D6</accession>